<evidence type="ECO:0000256" key="1">
    <source>
        <dbReference type="SAM" id="MobiDB-lite"/>
    </source>
</evidence>
<evidence type="ECO:0000313" key="3">
    <source>
        <dbReference type="Proteomes" id="UP000245207"/>
    </source>
</evidence>
<comment type="caution">
    <text evidence="2">The sequence shown here is derived from an EMBL/GenBank/DDBJ whole genome shotgun (WGS) entry which is preliminary data.</text>
</comment>
<evidence type="ECO:0000313" key="2">
    <source>
        <dbReference type="EMBL" id="PWA88414.1"/>
    </source>
</evidence>
<organism evidence="2 3">
    <name type="scientific">Artemisia annua</name>
    <name type="common">Sweet wormwood</name>
    <dbReference type="NCBI Taxonomy" id="35608"/>
    <lineage>
        <taxon>Eukaryota</taxon>
        <taxon>Viridiplantae</taxon>
        <taxon>Streptophyta</taxon>
        <taxon>Embryophyta</taxon>
        <taxon>Tracheophyta</taxon>
        <taxon>Spermatophyta</taxon>
        <taxon>Magnoliopsida</taxon>
        <taxon>eudicotyledons</taxon>
        <taxon>Gunneridae</taxon>
        <taxon>Pentapetalae</taxon>
        <taxon>asterids</taxon>
        <taxon>campanulids</taxon>
        <taxon>Asterales</taxon>
        <taxon>Asteraceae</taxon>
        <taxon>Asteroideae</taxon>
        <taxon>Anthemideae</taxon>
        <taxon>Artemisiinae</taxon>
        <taxon>Artemisia</taxon>
    </lineage>
</organism>
<gene>
    <name evidence="2" type="ORF">CTI12_AA121730</name>
</gene>
<keyword evidence="3" id="KW-1185">Reference proteome</keyword>
<name>A0A2U1PRP4_ARTAN</name>
<dbReference type="Proteomes" id="UP000245207">
    <property type="component" value="Unassembled WGS sequence"/>
</dbReference>
<dbReference type="EMBL" id="PKPP01000816">
    <property type="protein sequence ID" value="PWA88414.1"/>
    <property type="molecule type" value="Genomic_DNA"/>
</dbReference>
<reference evidence="2 3" key="1">
    <citation type="journal article" date="2018" name="Mol. Plant">
        <title>The genome of Artemisia annua provides insight into the evolution of Asteraceae family and artemisinin biosynthesis.</title>
        <authorList>
            <person name="Shen Q."/>
            <person name="Zhang L."/>
            <person name="Liao Z."/>
            <person name="Wang S."/>
            <person name="Yan T."/>
            <person name="Shi P."/>
            <person name="Liu M."/>
            <person name="Fu X."/>
            <person name="Pan Q."/>
            <person name="Wang Y."/>
            <person name="Lv Z."/>
            <person name="Lu X."/>
            <person name="Zhang F."/>
            <person name="Jiang W."/>
            <person name="Ma Y."/>
            <person name="Chen M."/>
            <person name="Hao X."/>
            <person name="Li L."/>
            <person name="Tang Y."/>
            <person name="Lv G."/>
            <person name="Zhou Y."/>
            <person name="Sun X."/>
            <person name="Brodelius P.E."/>
            <person name="Rose J.K.C."/>
            <person name="Tang K."/>
        </authorList>
    </citation>
    <scope>NUCLEOTIDE SEQUENCE [LARGE SCALE GENOMIC DNA]</scope>
    <source>
        <strain evidence="3">cv. Huhao1</strain>
        <tissue evidence="2">Leaf</tissue>
    </source>
</reference>
<protein>
    <submittedName>
        <fullName evidence="2">Uncharacterized protein</fullName>
    </submittedName>
</protein>
<feature type="region of interest" description="Disordered" evidence="1">
    <location>
        <begin position="1"/>
        <end position="101"/>
    </location>
</feature>
<dbReference type="PRINTS" id="PR01217">
    <property type="entry name" value="PRICHEXTENSN"/>
</dbReference>
<feature type="compositionally biased region" description="Low complexity" evidence="1">
    <location>
        <begin position="1"/>
        <end position="21"/>
    </location>
</feature>
<feature type="compositionally biased region" description="Polar residues" evidence="1">
    <location>
        <begin position="62"/>
        <end position="91"/>
    </location>
</feature>
<dbReference type="AlphaFoldDB" id="A0A2U1PRP4"/>
<sequence>MTKAPSARSSPRIPPRTTTRIVYEISSTEASPIKAPSRTPISNYIHTPLSLEPSPPQLASIKRTSPQSTPLEPTPTSKPTLPNTPISTQPTKPSPLEPRLLSFTTPHSSPYLYLKSLEDLPPRPSNPPPLPTFSSVKRMSTQPPFHHLDVDINIQPPVAYLPSSPPPSNGPFWVMRRYLNHLYQTMIHFLPHILLHQHSWYIHNIST</sequence>
<proteinExistence type="predicted"/>
<accession>A0A2U1PRP4</accession>